<evidence type="ECO:0000313" key="3">
    <source>
        <dbReference type="Proteomes" id="UP000054051"/>
    </source>
</evidence>
<accession>G2JA59</accession>
<sequence length="64" mass="7239">MEDNKTPPLIEVGAEDLPVYCPGPRTPRWSAHPRVFIDVTHGEARCAYCGTRYRLRADTTPLKL</sequence>
<organism evidence="2 3">
    <name type="scientific">Candidatus Glomeribacter gigasporarum BEG34</name>
    <dbReference type="NCBI Taxonomy" id="1070319"/>
    <lineage>
        <taxon>Bacteria</taxon>
        <taxon>Pseudomonadati</taxon>
        <taxon>Pseudomonadota</taxon>
        <taxon>Betaproteobacteria</taxon>
        <taxon>Burkholderiales</taxon>
        <taxon>Burkholderiaceae</taxon>
        <taxon>Candidatus Glomeribacter</taxon>
    </lineage>
</organism>
<reference evidence="2 3" key="1">
    <citation type="submission" date="2011-08" db="EMBL/GenBank/DDBJ databases">
        <title>The genome of the obligate endobacterium of an arbuscular mycorrhizal fungus reveals an interphylum network of nutritional interactions.</title>
        <authorList>
            <person name="Ghignone S."/>
            <person name="Salvioli A."/>
            <person name="Anca I."/>
            <person name="Lumini E."/>
            <person name="Ortu G."/>
            <person name="Petiti L."/>
            <person name="Cruveiller S."/>
            <person name="Bianciotto V."/>
            <person name="Piffanelli P."/>
            <person name="Lanfranco L."/>
            <person name="Bonfante P."/>
        </authorList>
    </citation>
    <scope>NUCLEOTIDE SEQUENCE [LARGE SCALE GENOMIC DNA]</scope>
    <source>
        <strain evidence="2 3">BEG34</strain>
    </source>
</reference>
<dbReference type="EMBL" id="CAFB01000044">
    <property type="protein sequence ID" value="CCD29659.1"/>
    <property type="molecule type" value="Genomic_DNA"/>
</dbReference>
<dbReference type="InterPro" id="IPR019401">
    <property type="entry name" value="Znf_CHCC"/>
</dbReference>
<dbReference type="AlphaFoldDB" id="G2JA59"/>
<comment type="caution">
    <text evidence="2">The sequence shown here is derived from an EMBL/GenBank/DDBJ whole genome shotgun (WGS) entry which is preliminary data.</text>
</comment>
<proteinExistence type="predicted"/>
<gene>
    <name evidence="2" type="ORF">CAGGBEG34_270074</name>
</gene>
<dbReference type="STRING" id="1070319.CAGGBEG34_270074"/>
<dbReference type="Pfam" id="PF10276">
    <property type="entry name" value="zf-CHCC"/>
    <property type="match status" value="1"/>
</dbReference>
<dbReference type="Proteomes" id="UP000054051">
    <property type="component" value="Unassembled WGS sequence"/>
</dbReference>
<name>G2JA59_9BURK</name>
<dbReference type="Gene3D" id="2.60.260.40">
    <property type="entry name" value="q5lls5 like domains"/>
    <property type="match status" value="1"/>
</dbReference>
<dbReference type="eggNOG" id="COG4391">
    <property type="taxonomic scope" value="Bacteria"/>
</dbReference>
<dbReference type="RefSeq" id="WP_006682814.1">
    <property type="nucleotide sequence ID" value="NZ_CAFB01000044.1"/>
</dbReference>
<keyword evidence="3" id="KW-1185">Reference proteome</keyword>
<dbReference type="OrthoDB" id="9806844at2"/>
<evidence type="ECO:0000259" key="1">
    <source>
        <dbReference type="Pfam" id="PF10276"/>
    </source>
</evidence>
<feature type="domain" description="Zinc finger CHCC-type" evidence="1">
    <location>
        <begin position="19"/>
        <end position="53"/>
    </location>
</feature>
<evidence type="ECO:0000313" key="2">
    <source>
        <dbReference type="EMBL" id="CCD29659.1"/>
    </source>
</evidence>
<protein>
    <recommendedName>
        <fullName evidence="1">Zinc finger CHCC-type domain-containing protein</fullName>
    </recommendedName>
</protein>